<keyword evidence="2" id="KW-1185">Reference proteome</keyword>
<reference evidence="1 2" key="1">
    <citation type="submission" date="2024-01" db="EMBL/GenBank/DDBJ databases">
        <title>A draft genome for the cacao thread blight pathogen Marasmiellus scandens.</title>
        <authorList>
            <person name="Baruah I.K."/>
            <person name="Leung J."/>
            <person name="Bukari Y."/>
            <person name="Amoako-Attah I."/>
            <person name="Meinhardt L.W."/>
            <person name="Bailey B.A."/>
            <person name="Cohen S.P."/>
        </authorList>
    </citation>
    <scope>NUCLEOTIDE SEQUENCE [LARGE SCALE GENOMIC DNA]</scope>
    <source>
        <strain evidence="1 2">GH-19</strain>
    </source>
</reference>
<accession>A0ABR1IXS1</accession>
<protein>
    <submittedName>
        <fullName evidence="1">Uncharacterized protein</fullName>
    </submittedName>
</protein>
<evidence type="ECO:0000313" key="2">
    <source>
        <dbReference type="Proteomes" id="UP001498398"/>
    </source>
</evidence>
<dbReference type="Proteomes" id="UP001498398">
    <property type="component" value="Unassembled WGS sequence"/>
</dbReference>
<sequence length="497" mass="56267">MACGRRSQRKQPDPISAGFDMFENAVERNDSLALAALEYFTDPAKTYRRYDNLFAWQVGRYVINTSTKPHDFTIDLLIRRFNHWADDKPNLNPRGLGRILGAKENGDTLQNVFANIPVKIVKPLLFPFPPRGTWITESQEAYKVWGKHQKERKMADKRVKQKPVVLIDPKTIPHNVKTNESAVFRNENGTLVMAIVRNACPFPELVESVDATVTKCTSSCRDVRMDDPGILSLVGMCPGNRSSPQFDWARNFTRPDLTDDDISSLRYEQASIFALFWNLVRNIFPSEIIGTFDEFIKSNNLVRMDDGIFSGGGGADMAPPSGVCASNYARYVHFEKSPHPFAIAWTTSHTGNVNDGGHFYNAKYGIRVEAAANTIFVWRPEHAHATSLMCVDPEDPDPSVTQRGLSIVTSNRLVNAFKNANPNDYTPERLLQEGIEWLVNDLTRPMVKARVVGRRSKIATRIVKVRKKEKRARILDSDDESPWAKRLRVRKTSNHSM</sequence>
<organism evidence="1 2">
    <name type="scientific">Marasmiellus scandens</name>
    <dbReference type="NCBI Taxonomy" id="2682957"/>
    <lineage>
        <taxon>Eukaryota</taxon>
        <taxon>Fungi</taxon>
        <taxon>Dikarya</taxon>
        <taxon>Basidiomycota</taxon>
        <taxon>Agaricomycotina</taxon>
        <taxon>Agaricomycetes</taxon>
        <taxon>Agaricomycetidae</taxon>
        <taxon>Agaricales</taxon>
        <taxon>Marasmiineae</taxon>
        <taxon>Omphalotaceae</taxon>
        <taxon>Marasmiellus</taxon>
    </lineage>
</organism>
<gene>
    <name evidence="1" type="ORF">VKT23_016579</name>
</gene>
<comment type="caution">
    <text evidence="1">The sequence shown here is derived from an EMBL/GenBank/DDBJ whole genome shotgun (WGS) entry which is preliminary data.</text>
</comment>
<evidence type="ECO:0000313" key="1">
    <source>
        <dbReference type="EMBL" id="KAK7441587.1"/>
    </source>
</evidence>
<name>A0ABR1IXS1_9AGAR</name>
<dbReference type="EMBL" id="JBANRG010000062">
    <property type="protein sequence ID" value="KAK7441587.1"/>
    <property type="molecule type" value="Genomic_DNA"/>
</dbReference>
<proteinExistence type="predicted"/>